<dbReference type="Gene3D" id="1.10.1270.10">
    <property type="entry name" value="TrpR-like"/>
    <property type="match status" value="1"/>
</dbReference>
<dbReference type="Pfam" id="PF01371">
    <property type="entry name" value="Trp_repressor"/>
    <property type="match status" value="1"/>
</dbReference>
<evidence type="ECO:0000313" key="1">
    <source>
        <dbReference type="EMBL" id="MVN13831.1"/>
    </source>
</evidence>
<dbReference type="Proteomes" id="UP000468327">
    <property type="component" value="Unassembled WGS sequence"/>
</dbReference>
<dbReference type="GO" id="GO:0043565">
    <property type="term" value="F:sequence-specific DNA binding"/>
    <property type="evidence" value="ECO:0007669"/>
    <property type="project" value="InterPro"/>
</dbReference>
<gene>
    <name evidence="1" type="ORF">GO738_00400</name>
</gene>
<dbReference type="InterPro" id="IPR000831">
    <property type="entry name" value="Trp_repress"/>
</dbReference>
<accession>A0A6N8IDB3</accession>
<dbReference type="SUPFAM" id="SSF48295">
    <property type="entry name" value="TrpR-like"/>
    <property type="match status" value="1"/>
</dbReference>
<dbReference type="EMBL" id="WPOC01000001">
    <property type="protein sequence ID" value="MVN13831.1"/>
    <property type="molecule type" value="Genomic_DNA"/>
</dbReference>
<dbReference type="GO" id="GO:0003700">
    <property type="term" value="F:DNA-binding transcription factor activity"/>
    <property type="evidence" value="ECO:0007669"/>
    <property type="project" value="InterPro"/>
</dbReference>
<dbReference type="AlphaFoldDB" id="A0A6N8IDB3"/>
<dbReference type="PANTHER" id="PTHR40080">
    <property type="entry name" value="LMO1763 PROTEIN"/>
    <property type="match status" value="1"/>
</dbReference>
<dbReference type="RefSeq" id="WP_087190205.1">
    <property type="nucleotide sequence ID" value="NZ_BAABZN010000001.1"/>
</dbReference>
<dbReference type="PIRSF" id="PIRSF012508">
    <property type="entry name" value="YerC"/>
    <property type="match status" value="1"/>
</dbReference>
<dbReference type="NCBIfam" id="TIGR02531">
    <property type="entry name" value="yecD_yerC"/>
    <property type="match status" value="1"/>
</dbReference>
<evidence type="ECO:0000313" key="2">
    <source>
        <dbReference type="Proteomes" id="UP000468327"/>
    </source>
</evidence>
<sequence length="100" mass="10802">MSDLRTPEVEDLLRVFAALDDEDTVYTLLEDLFTIREIKETSQRLAVARLLDAGKSYAAIEEATGASATTIARVSKCLSYGSGGYNAALNALDDVRAASR</sequence>
<proteinExistence type="predicted"/>
<comment type="caution">
    <text evidence="1">The sequence shown here is derived from an EMBL/GenBank/DDBJ whole genome shotgun (WGS) entry which is preliminary data.</text>
</comment>
<reference evidence="1 2" key="1">
    <citation type="submission" date="2019-11" db="EMBL/GenBank/DDBJ databases">
        <title>Whole genome shotgun sequencing (WGS) data from Adlercreutzia equolifaciens ResAG-91, Eggerthella lenta MRI-F36, MRI-F37, MRI-F40, ResAG-49, ResAG-88, ResAG-121, ResAG-145, and Gordonibacter sp. ResAG-5, ResAG-26, ResAG-43, ResAG-50, ResAG-59.</title>
        <authorList>
            <person name="Stoll D.A."/>
            <person name="Danylec N."/>
            <person name="Franz C.M.A.P."/>
            <person name="Huch M."/>
        </authorList>
    </citation>
    <scope>NUCLEOTIDE SEQUENCE [LARGE SCALE GENOMIC DNA]</scope>
    <source>
        <strain evidence="1 2">ResAG-59</strain>
    </source>
</reference>
<dbReference type="InterPro" id="IPR010921">
    <property type="entry name" value="Trp_repressor/repl_initiator"/>
</dbReference>
<organism evidence="1 2">
    <name type="scientific">Gordonibacter urolithinfaciens</name>
    <dbReference type="NCBI Taxonomy" id="1335613"/>
    <lineage>
        <taxon>Bacteria</taxon>
        <taxon>Bacillati</taxon>
        <taxon>Actinomycetota</taxon>
        <taxon>Coriobacteriia</taxon>
        <taxon>Eggerthellales</taxon>
        <taxon>Eggerthellaceae</taxon>
        <taxon>Gordonibacter</taxon>
    </lineage>
</organism>
<keyword evidence="2" id="KW-1185">Reference proteome</keyword>
<dbReference type="GeneID" id="97352760"/>
<name>A0A6N8IDB3_9ACTN</name>
<dbReference type="PANTHER" id="PTHR40080:SF1">
    <property type="entry name" value="TRPR-LIKE PROTEIN YERC_YECD"/>
    <property type="match status" value="1"/>
</dbReference>
<protein>
    <submittedName>
        <fullName evidence="1">TrpR YerC/YecD</fullName>
    </submittedName>
</protein>
<dbReference type="InterPro" id="IPR038116">
    <property type="entry name" value="TrpR-like_sf"/>
</dbReference>
<dbReference type="InterPro" id="IPR013368">
    <property type="entry name" value="YecD_YerC"/>
</dbReference>